<evidence type="ECO:0000259" key="10">
    <source>
        <dbReference type="Pfam" id="PF00155"/>
    </source>
</evidence>
<dbReference type="CDD" id="cd00609">
    <property type="entry name" value="AAT_like"/>
    <property type="match status" value="1"/>
</dbReference>
<dbReference type="GO" id="GO:0048472">
    <property type="term" value="F:threonine-phosphate decarboxylase activity"/>
    <property type="evidence" value="ECO:0007669"/>
    <property type="project" value="UniProtKB-EC"/>
</dbReference>
<dbReference type="SUPFAM" id="SSF53383">
    <property type="entry name" value="PLP-dependent transferases"/>
    <property type="match status" value="1"/>
</dbReference>
<dbReference type="PANTHER" id="PTHR42885">
    <property type="entry name" value="HISTIDINOL-PHOSPHATE AMINOTRANSFERASE-RELATED"/>
    <property type="match status" value="1"/>
</dbReference>
<evidence type="ECO:0000256" key="5">
    <source>
        <dbReference type="ARBA" id="ARBA00022573"/>
    </source>
</evidence>
<dbReference type="InterPro" id="IPR005860">
    <property type="entry name" value="CobD"/>
</dbReference>
<dbReference type="InterPro" id="IPR015421">
    <property type="entry name" value="PyrdxlP-dep_Trfase_major"/>
</dbReference>
<dbReference type="RefSeq" id="WP_168989371.1">
    <property type="nucleotide sequence ID" value="NZ_CAWPHM010000054.1"/>
</dbReference>
<evidence type="ECO:0000256" key="4">
    <source>
        <dbReference type="ARBA" id="ARBA00012285"/>
    </source>
</evidence>
<dbReference type="GO" id="GO:0030170">
    <property type="term" value="F:pyridoxal phosphate binding"/>
    <property type="evidence" value="ECO:0007669"/>
    <property type="project" value="InterPro"/>
</dbReference>
<dbReference type="PROSITE" id="PS00105">
    <property type="entry name" value="AA_TRANSFER_CLASS_1"/>
    <property type="match status" value="1"/>
</dbReference>
<keyword evidence="7 11" id="KW-0456">Lyase</keyword>
<protein>
    <recommendedName>
        <fullName evidence="4">threonine-phosphate decarboxylase</fullName>
        <ecNumber evidence="4">4.1.1.81</ecNumber>
    </recommendedName>
    <alternativeName>
        <fullName evidence="8">L-threonine-O-3-phosphate decarboxylase</fullName>
    </alternativeName>
</protein>
<evidence type="ECO:0000256" key="6">
    <source>
        <dbReference type="ARBA" id="ARBA00022898"/>
    </source>
</evidence>
<comment type="cofactor">
    <cofactor evidence="1">
        <name>pyridoxal 5'-phosphate</name>
        <dbReference type="ChEBI" id="CHEBI:597326"/>
    </cofactor>
</comment>
<evidence type="ECO:0000256" key="8">
    <source>
        <dbReference type="ARBA" id="ARBA00029996"/>
    </source>
</evidence>
<evidence type="ECO:0000256" key="3">
    <source>
        <dbReference type="ARBA" id="ARBA00004953"/>
    </source>
</evidence>
<dbReference type="EC" id="4.1.1.81" evidence="4"/>
<dbReference type="Gene3D" id="3.40.640.10">
    <property type="entry name" value="Type I PLP-dependent aspartate aminotransferase-like (Major domain)"/>
    <property type="match status" value="1"/>
</dbReference>
<comment type="caution">
    <text evidence="11">The sequence shown here is derived from an EMBL/GenBank/DDBJ whole genome shotgun (WGS) entry which is preliminary data.</text>
</comment>
<dbReference type="EMBL" id="WTVM01000149">
    <property type="protein sequence ID" value="NMG04729.1"/>
    <property type="molecule type" value="Genomic_DNA"/>
</dbReference>
<evidence type="ECO:0000256" key="9">
    <source>
        <dbReference type="ARBA" id="ARBA00048531"/>
    </source>
</evidence>
<comment type="pathway">
    <text evidence="3">Cofactor biosynthesis; adenosylcobalamin biosynthesis.</text>
</comment>
<dbReference type="Proteomes" id="UP000599523">
    <property type="component" value="Unassembled WGS sequence"/>
</dbReference>
<comment type="function">
    <text evidence="2">Decarboxylates L-threonine-O-3-phosphate to yield (R)-1-amino-2-propanol O-2-phosphate, the precursor for the linkage between the nucleotide loop and the corrin ring in cobalamin.</text>
</comment>
<dbReference type="InterPro" id="IPR015422">
    <property type="entry name" value="PyrdxlP-dep_Trfase_small"/>
</dbReference>
<dbReference type="InterPro" id="IPR004839">
    <property type="entry name" value="Aminotransferase_I/II_large"/>
</dbReference>
<keyword evidence="6" id="KW-0663">Pyridoxal phosphate</keyword>
<organism evidence="11 12">
    <name type="scientific">Azoarcus taiwanensis</name>
    <dbReference type="NCBI Taxonomy" id="666964"/>
    <lineage>
        <taxon>Bacteria</taxon>
        <taxon>Pseudomonadati</taxon>
        <taxon>Pseudomonadota</taxon>
        <taxon>Betaproteobacteria</taxon>
        <taxon>Rhodocyclales</taxon>
        <taxon>Zoogloeaceae</taxon>
        <taxon>Azoarcus</taxon>
    </lineage>
</organism>
<evidence type="ECO:0000313" key="12">
    <source>
        <dbReference type="Proteomes" id="UP000599523"/>
    </source>
</evidence>
<sequence>MRSDGLPSSRPHHGGRLRDAARQYGIALETWLDLSTGINPQPYPASKIPASSWLRLPEDNDGLQTAAAAYYGCDDAHILPVAGSQAAIQALPHVLPGNRVSILGATYAEHAWAWHTRQASVVGCEDLEQAADTSDIVIVVNPDNPTGRIIEPKRMEAAHARLASRGGWLLVDEAFMDTTPEASMAANAGHPALVVLRSLGKFFGLAGARVGFVLAPAELNRQLAQILGPWTIAGPSRLVARCALTDTEWQGRTRDALRRASTRLSALLRECGLGAPSGCALFQQITTNKAANWTERLARQGILVRCFDNPDRIRFGLPACEHEWQRLEAALRRITEEQ</sequence>
<dbReference type="InterPro" id="IPR015424">
    <property type="entry name" value="PyrdxlP-dep_Trfase"/>
</dbReference>
<gene>
    <name evidence="11" type="ORF">GPA21_17380</name>
</gene>
<dbReference type="AlphaFoldDB" id="A0A972F9F9"/>
<dbReference type="GO" id="GO:0009236">
    <property type="term" value="P:cobalamin biosynthetic process"/>
    <property type="evidence" value="ECO:0007669"/>
    <property type="project" value="UniProtKB-KW"/>
</dbReference>
<evidence type="ECO:0000256" key="2">
    <source>
        <dbReference type="ARBA" id="ARBA00003444"/>
    </source>
</evidence>
<comment type="catalytic activity">
    <reaction evidence="9">
        <text>O-phospho-L-threonine + H(+) = (R)-1-aminopropan-2-yl phosphate + CO2</text>
        <dbReference type="Rhea" id="RHEA:11492"/>
        <dbReference type="ChEBI" id="CHEBI:15378"/>
        <dbReference type="ChEBI" id="CHEBI:16526"/>
        <dbReference type="ChEBI" id="CHEBI:58563"/>
        <dbReference type="ChEBI" id="CHEBI:58675"/>
        <dbReference type="EC" id="4.1.1.81"/>
    </reaction>
</comment>
<dbReference type="NCBIfam" id="TIGR01140">
    <property type="entry name" value="L_thr_O3P_dcar"/>
    <property type="match status" value="1"/>
</dbReference>
<keyword evidence="12" id="KW-1185">Reference proteome</keyword>
<dbReference type="Gene3D" id="3.90.1150.10">
    <property type="entry name" value="Aspartate Aminotransferase, domain 1"/>
    <property type="match status" value="1"/>
</dbReference>
<evidence type="ECO:0000313" key="11">
    <source>
        <dbReference type="EMBL" id="NMG04729.1"/>
    </source>
</evidence>
<evidence type="ECO:0000256" key="7">
    <source>
        <dbReference type="ARBA" id="ARBA00023239"/>
    </source>
</evidence>
<reference evidence="11" key="1">
    <citation type="submission" date="2019-12" db="EMBL/GenBank/DDBJ databases">
        <title>Comparative genomics gives insights into the taxonomy of the Azoarcus-Aromatoleum group and reveals separate origins of nif in the plant-associated Azoarcus and non-plant-associated Aromatoleum sub-groups.</title>
        <authorList>
            <person name="Lafos M."/>
            <person name="Maluk M."/>
            <person name="Batista M."/>
            <person name="Junghare M."/>
            <person name="Carmona M."/>
            <person name="Faoro H."/>
            <person name="Cruz L.M."/>
            <person name="Battistoni F."/>
            <person name="De Souza E."/>
            <person name="Pedrosa F."/>
            <person name="Chen W.-M."/>
            <person name="Poole P.S."/>
            <person name="Dixon R.A."/>
            <person name="James E.K."/>
        </authorList>
    </citation>
    <scope>NUCLEOTIDE SEQUENCE</scope>
    <source>
        <strain evidence="11">NSC3</strain>
    </source>
</reference>
<proteinExistence type="predicted"/>
<accession>A0A972F9F9</accession>
<keyword evidence="5" id="KW-0169">Cobalamin biosynthesis</keyword>
<dbReference type="PANTHER" id="PTHR42885:SF1">
    <property type="entry name" value="THREONINE-PHOSPHATE DECARBOXYLASE"/>
    <property type="match status" value="1"/>
</dbReference>
<dbReference type="InterPro" id="IPR004838">
    <property type="entry name" value="NHTrfase_class1_PyrdxlP-BS"/>
</dbReference>
<name>A0A972F9F9_9RHOO</name>
<feature type="domain" description="Aminotransferase class I/classII large" evidence="10">
    <location>
        <begin position="63"/>
        <end position="333"/>
    </location>
</feature>
<evidence type="ECO:0000256" key="1">
    <source>
        <dbReference type="ARBA" id="ARBA00001933"/>
    </source>
</evidence>
<dbReference type="Pfam" id="PF00155">
    <property type="entry name" value="Aminotran_1_2"/>
    <property type="match status" value="1"/>
</dbReference>